<dbReference type="AlphaFoldDB" id="A0A0V0YYN2"/>
<proteinExistence type="predicted"/>
<dbReference type="Proteomes" id="UP000054653">
    <property type="component" value="Unassembled WGS sequence"/>
</dbReference>
<sequence>MSENFLKSLLMVQLKVHVSYCKGDSRKTVF</sequence>
<protein>
    <submittedName>
        <fullName evidence="1">Uncharacterized protein</fullName>
    </submittedName>
</protein>
<name>A0A0V0YYN2_TRIBR</name>
<keyword evidence="2" id="KW-1185">Reference proteome</keyword>
<evidence type="ECO:0000313" key="1">
    <source>
        <dbReference type="EMBL" id="KRY05286.1"/>
    </source>
</evidence>
<reference evidence="1 2" key="1">
    <citation type="submission" date="2015-01" db="EMBL/GenBank/DDBJ databases">
        <title>Evolution of Trichinella species and genotypes.</title>
        <authorList>
            <person name="Korhonen P.K."/>
            <person name="Edoardo P."/>
            <person name="Giuseppe L.R."/>
            <person name="Gasser R.B."/>
        </authorList>
    </citation>
    <scope>NUCLEOTIDE SEQUENCE [LARGE SCALE GENOMIC DNA]</scope>
    <source>
        <strain evidence="1">ISS120</strain>
    </source>
</reference>
<organism evidence="1 2">
    <name type="scientific">Trichinella britovi</name>
    <name type="common">Parasitic roundworm</name>
    <dbReference type="NCBI Taxonomy" id="45882"/>
    <lineage>
        <taxon>Eukaryota</taxon>
        <taxon>Metazoa</taxon>
        <taxon>Ecdysozoa</taxon>
        <taxon>Nematoda</taxon>
        <taxon>Enoplea</taxon>
        <taxon>Dorylaimia</taxon>
        <taxon>Trichinellida</taxon>
        <taxon>Trichinellidae</taxon>
        <taxon>Trichinella</taxon>
    </lineage>
</organism>
<accession>A0A0V0YYN2</accession>
<gene>
    <name evidence="1" type="ORF">T03_6348</name>
</gene>
<comment type="caution">
    <text evidence="1">The sequence shown here is derived from an EMBL/GenBank/DDBJ whole genome shotgun (WGS) entry which is preliminary data.</text>
</comment>
<evidence type="ECO:0000313" key="2">
    <source>
        <dbReference type="Proteomes" id="UP000054653"/>
    </source>
</evidence>
<dbReference type="EMBL" id="JYDI01005084">
    <property type="protein sequence ID" value="KRY05286.1"/>
    <property type="molecule type" value="Genomic_DNA"/>
</dbReference>